<evidence type="ECO:0000259" key="1">
    <source>
        <dbReference type="Pfam" id="PF01464"/>
    </source>
</evidence>
<organism evidence="2 3">
    <name type="scientific">Erwinia tasmaniensis (strain DSM 17950 / CFBP 7177 / CIP 109463 / NCPPB 4357 / Et1/99)</name>
    <dbReference type="NCBI Taxonomy" id="465817"/>
    <lineage>
        <taxon>Bacteria</taxon>
        <taxon>Pseudomonadati</taxon>
        <taxon>Pseudomonadota</taxon>
        <taxon>Gammaproteobacteria</taxon>
        <taxon>Enterobacterales</taxon>
        <taxon>Erwiniaceae</taxon>
        <taxon>Erwinia</taxon>
    </lineage>
</organism>
<keyword evidence="2" id="KW-0614">Plasmid</keyword>
<dbReference type="HOGENOM" id="CLU_076837_2_1_6"/>
<accession>B2VB00</accession>
<dbReference type="AlphaFoldDB" id="B2VB00"/>
<sequence length="161" mass="18480">MSDNESRQFKSLEEAIRYVNNLDRQGKNYSAGLMQINSNNFKSYGLDNNKVFDVCKNIQVGAKILTENFERQQGGSEQKKVRNALSRFYSGNDKRGYIKEFNHDGKSYVERVEQKAYKVPALLPPDNNSLDLSISKDIATVKTETNFIQRTSSWDVFGDFK</sequence>
<gene>
    <name evidence="2" type="primary">traB</name>
    <name evidence="2" type="ordered locus">ETA_pET490060</name>
</gene>
<dbReference type="Proteomes" id="UP000001726">
    <property type="component" value="Plasmid pET49"/>
</dbReference>
<dbReference type="KEGG" id="eta:ETA_pET490060"/>
<dbReference type="Gene3D" id="1.10.530.10">
    <property type="match status" value="1"/>
</dbReference>
<dbReference type="Pfam" id="PF01464">
    <property type="entry name" value="SLT"/>
    <property type="match status" value="1"/>
</dbReference>
<name>B2VB00_ERWT9</name>
<feature type="domain" description="Transglycosylase SLT" evidence="1">
    <location>
        <begin position="27"/>
        <end position="74"/>
    </location>
</feature>
<keyword evidence="3" id="KW-1185">Reference proteome</keyword>
<evidence type="ECO:0000313" key="3">
    <source>
        <dbReference type="Proteomes" id="UP000001726"/>
    </source>
</evidence>
<geneLocation type="plasmid" evidence="2 3">
    <name>pET49</name>
</geneLocation>
<evidence type="ECO:0000313" key="2">
    <source>
        <dbReference type="EMBL" id="CAO94848.1"/>
    </source>
</evidence>
<dbReference type="SUPFAM" id="SSF53955">
    <property type="entry name" value="Lysozyme-like"/>
    <property type="match status" value="1"/>
</dbReference>
<dbReference type="EMBL" id="CU468131">
    <property type="protein sequence ID" value="CAO94848.1"/>
    <property type="molecule type" value="Genomic_DNA"/>
</dbReference>
<dbReference type="InterPro" id="IPR023346">
    <property type="entry name" value="Lysozyme-like_dom_sf"/>
</dbReference>
<protein>
    <submittedName>
        <fullName evidence="2">TraB protein</fullName>
    </submittedName>
</protein>
<proteinExistence type="predicted"/>
<reference evidence="2 3" key="1">
    <citation type="journal article" date="2008" name="Environ. Microbiol.">
        <title>The genome of Erwinia tasmaniensis strain Et1/99, a non-pathogenic bacterium in the genus Erwinia.</title>
        <authorList>
            <person name="Kube M."/>
            <person name="Migdoll A.M."/>
            <person name="Mueller I."/>
            <person name="Kuhl H."/>
            <person name="Beck A."/>
            <person name="Reinhardt R."/>
            <person name="Geider K."/>
        </authorList>
    </citation>
    <scope>NUCLEOTIDE SEQUENCE [LARGE SCALE GENOMIC DNA]</scope>
    <source>
        <strain evidence="3">DSM 17950 / CFBP 7177 / CIP 109463 / NCPPB 4357 / Et1/99</strain>
        <plasmid evidence="3">pET49</plasmid>
    </source>
</reference>
<dbReference type="InterPro" id="IPR008258">
    <property type="entry name" value="Transglycosylase_SLT_dom_1"/>
</dbReference>